<evidence type="ECO:0000256" key="7">
    <source>
        <dbReference type="ARBA" id="ARBA00022598"/>
    </source>
</evidence>
<keyword evidence="9 15" id="KW-0658">Purine biosynthesis</keyword>
<evidence type="ECO:0000259" key="16">
    <source>
        <dbReference type="Pfam" id="PF00586"/>
    </source>
</evidence>
<keyword evidence="21" id="KW-1185">Reference proteome</keyword>
<sequence length="342" mass="37631">MSTYQDSGVNIKNANKLVKNIQAIAKSTARVEVIGDIGGFGGLFDLSIIKKYNNPVLVSSTDGVGTKLCIAQEVNNHQSIGIDLVAMCINDILCHGAEPLFFLDYFATGKLDNNIALQIINGIVQGCKKSNVTLIGGETAEMPGMYSDTKYDLAGFAVGIVEKEKILPIKNSINPDDVILGLPSSGIHSNGFSLIRKILQDFNISYNDKCPWHNSSWADVLLTPTYIYTKYILPIFHLVKGISHITGGGFIENIPRILPENLAANIFLDSWKKPPIFNWIEKIGNISQREMLNTFNYGIGMVIIASKKNAETLKNIFSNQGNPIYIIGNVTYHKSSEKVIFK</sequence>
<keyword evidence="7 15" id="KW-0436">Ligase</keyword>
<evidence type="ECO:0000256" key="11">
    <source>
        <dbReference type="ARBA" id="ARBA00031908"/>
    </source>
</evidence>
<dbReference type="CDD" id="cd02196">
    <property type="entry name" value="PurM"/>
    <property type="match status" value="1"/>
</dbReference>
<keyword evidence="10 15" id="KW-0067">ATP-binding</keyword>
<dbReference type="Pfam" id="PF00586">
    <property type="entry name" value="AIRS"/>
    <property type="match status" value="1"/>
</dbReference>
<dbReference type="FunFam" id="3.90.650.10:FF:000011">
    <property type="entry name" value="Phosphoribosylformylglycinamidine cyclo-ligase"/>
    <property type="match status" value="1"/>
</dbReference>
<reference evidence="18" key="1">
    <citation type="journal article" date="2022" name="Microorganisms">
        <title>Assembly and Comparison of Ca. Neoehrlichia mikurensis Genomes.</title>
        <authorList>
            <person name="Azagi T."/>
            <person name="Dirks R.P."/>
            <person name="Yebra-Pimentel E.S."/>
            <person name="Schaap P.J."/>
            <person name="Koehorst J.J."/>
            <person name="Esser H.J."/>
            <person name="Sprong H."/>
        </authorList>
    </citation>
    <scope>NUCLEOTIDE SEQUENCE</scope>
    <source>
        <strain evidence="19">18-2804</strain>
        <strain evidence="18">18-2837</strain>
    </source>
</reference>
<keyword evidence="8 15" id="KW-0547">Nucleotide-binding</keyword>
<dbReference type="GO" id="GO:0004637">
    <property type="term" value="F:phosphoribosylamine-glycine ligase activity"/>
    <property type="evidence" value="ECO:0007669"/>
    <property type="project" value="TreeGrafter"/>
</dbReference>
<evidence type="ECO:0000256" key="15">
    <source>
        <dbReference type="HAMAP-Rule" id="MF_00741"/>
    </source>
</evidence>
<dbReference type="InterPro" id="IPR010918">
    <property type="entry name" value="PurM-like_C_dom"/>
</dbReference>
<evidence type="ECO:0000313" key="19">
    <source>
        <dbReference type="EMBL" id="UTO56530.1"/>
    </source>
</evidence>
<dbReference type="InterPro" id="IPR016188">
    <property type="entry name" value="PurM-like_N"/>
</dbReference>
<name>A0A9Q9F3S2_9RICK</name>
<accession>A0A9Q9F3S2</accession>
<dbReference type="EMBL" id="CP089286">
    <property type="protein sequence ID" value="UTO55609.1"/>
    <property type="molecule type" value="Genomic_DNA"/>
</dbReference>
<evidence type="ECO:0000256" key="10">
    <source>
        <dbReference type="ARBA" id="ARBA00022840"/>
    </source>
</evidence>
<dbReference type="PANTHER" id="PTHR10520">
    <property type="entry name" value="TRIFUNCTIONAL PURINE BIOSYNTHETIC PROTEIN ADENOSINE-3-RELATED"/>
    <property type="match status" value="1"/>
</dbReference>
<dbReference type="HAMAP" id="MF_00741">
    <property type="entry name" value="AIRS"/>
    <property type="match status" value="1"/>
</dbReference>
<comment type="subcellular location">
    <subcellularLocation>
        <location evidence="1 15">Cytoplasm</location>
    </subcellularLocation>
</comment>
<evidence type="ECO:0000256" key="2">
    <source>
        <dbReference type="ARBA" id="ARBA00004686"/>
    </source>
</evidence>
<protein>
    <recommendedName>
        <fullName evidence="5 15">Phosphoribosylformylglycinamidine cyclo-ligase</fullName>
        <ecNumber evidence="4 15">6.3.3.1</ecNumber>
    </recommendedName>
    <alternativeName>
        <fullName evidence="12 15">AIR synthase</fullName>
    </alternativeName>
    <alternativeName>
        <fullName evidence="13 15">AIRS</fullName>
    </alternativeName>
    <alternativeName>
        <fullName evidence="11 15">Phosphoribosyl-aminoimidazole synthetase</fullName>
    </alternativeName>
</protein>
<evidence type="ECO:0000256" key="14">
    <source>
        <dbReference type="ARBA" id="ARBA00049057"/>
    </source>
</evidence>
<dbReference type="PANTHER" id="PTHR10520:SF12">
    <property type="entry name" value="TRIFUNCTIONAL PURINE BIOSYNTHETIC PROTEIN ADENOSINE-3"/>
    <property type="match status" value="1"/>
</dbReference>
<gene>
    <name evidence="15 18" type="primary">purM</name>
    <name evidence="19" type="ORF">LUA81_00770</name>
    <name evidence="18" type="ORF">LUA82_00770</name>
</gene>
<proteinExistence type="inferred from homology"/>
<evidence type="ECO:0000256" key="13">
    <source>
        <dbReference type="ARBA" id="ARBA00033093"/>
    </source>
</evidence>
<dbReference type="GO" id="GO:0004641">
    <property type="term" value="F:phosphoribosylformylglycinamidine cyclo-ligase activity"/>
    <property type="evidence" value="ECO:0007669"/>
    <property type="project" value="UniProtKB-UniRule"/>
</dbReference>
<dbReference type="EMBL" id="CP089285">
    <property type="protein sequence ID" value="UTO56530.1"/>
    <property type="molecule type" value="Genomic_DNA"/>
</dbReference>
<dbReference type="EC" id="6.3.3.1" evidence="4 15"/>
<dbReference type="AlphaFoldDB" id="A0A9Q9F3S2"/>
<dbReference type="Proteomes" id="UP001059822">
    <property type="component" value="Chromosome"/>
</dbReference>
<dbReference type="FunFam" id="3.30.1330.10:FF:000001">
    <property type="entry name" value="Phosphoribosylformylglycinamidine cyclo-ligase"/>
    <property type="match status" value="1"/>
</dbReference>
<organism evidence="18 20">
    <name type="scientific">Neoehrlichia mikurensis</name>
    <dbReference type="NCBI Taxonomy" id="89586"/>
    <lineage>
        <taxon>Bacteria</taxon>
        <taxon>Pseudomonadati</taxon>
        <taxon>Pseudomonadota</taxon>
        <taxon>Alphaproteobacteria</taxon>
        <taxon>Rickettsiales</taxon>
        <taxon>Anaplasmataceae</taxon>
        <taxon>Candidatus Neoehrlichia</taxon>
    </lineage>
</organism>
<comment type="catalytic activity">
    <reaction evidence="14 15">
        <text>2-formamido-N(1)-(5-O-phospho-beta-D-ribosyl)acetamidine + ATP = 5-amino-1-(5-phospho-beta-D-ribosyl)imidazole + ADP + phosphate + H(+)</text>
        <dbReference type="Rhea" id="RHEA:23032"/>
        <dbReference type="ChEBI" id="CHEBI:15378"/>
        <dbReference type="ChEBI" id="CHEBI:30616"/>
        <dbReference type="ChEBI" id="CHEBI:43474"/>
        <dbReference type="ChEBI" id="CHEBI:137981"/>
        <dbReference type="ChEBI" id="CHEBI:147287"/>
        <dbReference type="ChEBI" id="CHEBI:456216"/>
        <dbReference type="EC" id="6.3.3.1"/>
    </reaction>
</comment>
<dbReference type="NCBIfam" id="TIGR00878">
    <property type="entry name" value="purM"/>
    <property type="match status" value="1"/>
</dbReference>
<feature type="domain" description="PurM-like C-terminal" evidence="17">
    <location>
        <begin position="175"/>
        <end position="334"/>
    </location>
</feature>
<evidence type="ECO:0000256" key="4">
    <source>
        <dbReference type="ARBA" id="ARBA00013047"/>
    </source>
</evidence>
<dbReference type="GO" id="GO:0005829">
    <property type="term" value="C:cytosol"/>
    <property type="evidence" value="ECO:0007669"/>
    <property type="project" value="TreeGrafter"/>
</dbReference>
<dbReference type="Proteomes" id="UP001059985">
    <property type="component" value="Chromosome"/>
</dbReference>
<evidence type="ECO:0000313" key="21">
    <source>
        <dbReference type="Proteomes" id="UP001059985"/>
    </source>
</evidence>
<dbReference type="InterPro" id="IPR004733">
    <property type="entry name" value="PurM_cligase"/>
</dbReference>
<feature type="domain" description="PurM-like N-terminal" evidence="16">
    <location>
        <begin position="54"/>
        <end position="161"/>
    </location>
</feature>
<evidence type="ECO:0000256" key="5">
    <source>
        <dbReference type="ARBA" id="ARBA00020367"/>
    </source>
</evidence>
<evidence type="ECO:0000256" key="3">
    <source>
        <dbReference type="ARBA" id="ARBA00010280"/>
    </source>
</evidence>
<dbReference type="GO" id="GO:0046084">
    <property type="term" value="P:adenine biosynthetic process"/>
    <property type="evidence" value="ECO:0007669"/>
    <property type="project" value="TreeGrafter"/>
</dbReference>
<comment type="pathway">
    <text evidence="2 15">Purine metabolism; IMP biosynthesis via de novo pathway; 5-amino-1-(5-phospho-D-ribosyl)imidazole from N(2)-formyl-N(1)-(5-phospho-D-ribosyl)glycinamide: step 2/2.</text>
</comment>
<evidence type="ECO:0000256" key="6">
    <source>
        <dbReference type="ARBA" id="ARBA00022490"/>
    </source>
</evidence>
<dbReference type="RefSeq" id="WP_218193857.1">
    <property type="nucleotide sequence ID" value="NZ_CP054597.1"/>
</dbReference>
<evidence type="ECO:0000256" key="9">
    <source>
        <dbReference type="ARBA" id="ARBA00022755"/>
    </source>
</evidence>
<evidence type="ECO:0000259" key="17">
    <source>
        <dbReference type="Pfam" id="PF02769"/>
    </source>
</evidence>
<dbReference type="GO" id="GO:0005524">
    <property type="term" value="F:ATP binding"/>
    <property type="evidence" value="ECO:0007669"/>
    <property type="project" value="UniProtKB-KW"/>
</dbReference>
<evidence type="ECO:0000256" key="12">
    <source>
        <dbReference type="ARBA" id="ARBA00032931"/>
    </source>
</evidence>
<evidence type="ECO:0000256" key="8">
    <source>
        <dbReference type="ARBA" id="ARBA00022741"/>
    </source>
</evidence>
<keyword evidence="6 15" id="KW-0963">Cytoplasm</keyword>
<dbReference type="GO" id="GO:0006189">
    <property type="term" value="P:'de novo' IMP biosynthetic process"/>
    <property type="evidence" value="ECO:0007669"/>
    <property type="project" value="UniProtKB-UniRule"/>
</dbReference>
<evidence type="ECO:0000313" key="18">
    <source>
        <dbReference type="EMBL" id="UTO55609.1"/>
    </source>
</evidence>
<evidence type="ECO:0000313" key="20">
    <source>
        <dbReference type="Proteomes" id="UP001059822"/>
    </source>
</evidence>
<comment type="similarity">
    <text evidence="3 15">Belongs to the AIR synthase family.</text>
</comment>
<dbReference type="Pfam" id="PF02769">
    <property type="entry name" value="AIRS_C"/>
    <property type="match status" value="1"/>
</dbReference>
<evidence type="ECO:0000256" key="1">
    <source>
        <dbReference type="ARBA" id="ARBA00004496"/>
    </source>
</evidence>